<dbReference type="RefSeq" id="WP_115516037.1">
    <property type="nucleotide sequence ID" value="NZ_QRGO01000001.1"/>
</dbReference>
<dbReference type="InterPro" id="IPR036388">
    <property type="entry name" value="WH-like_DNA-bd_sf"/>
</dbReference>
<dbReference type="OrthoDB" id="31600at2"/>
<gene>
    <name evidence="4" type="ORF">DXH78_05070</name>
</gene>
<dbReference type="GO" id="GO:0003700">
    <property type="term" value="F:DNA-binding transcription factor activity"/>
    <property type="evidence" value="ECO:0007669"/>
    <property type="project" value="InterPro"/>
</dbReference>
<evidence type="ECO:0000259" key="3">
    <source>
        <dbReference type="Pfam" id="PF08220"/>
    </source>
</evidence>
<dbReference type="InterPro" id="IPR036390">
    <property type="entry name" value="WH_DNA-bd_sf"/>
</dbReference>
<evidence type="ECO:0000256" key="2">
    <source>
        <dbReference type="ARBA" id="ARBA00023163"/>
    </source>
</evidence>
<keyword evidence="1" id="KW-0805">Transcription regulation</keyword>
<keyword evidence="5" id="KW-1185">Reference proteome</keyword>
<dbReference type="Gene3D" id="1.10.10.10">
    <property type="entry name" value="Winged helix-like DNA-binding domain superfamily/Winged helix DNA-binding domain"/>
    <property type="match status" value="1"/>
</dbReference>
<organism evidence="4 5">
    <name type="scientific">Undibacter mobilis</name>
    <dbReference type="NCBI Taxonomy" id="2292256"/>
    <lineage>
        <taxon>Bacteria</taxon>
        <taxon>Pseudomonadati</taxon>
        <taxon>Pseudomonadota</taxon>
        <taxon>Alphaproteobacteria</taxon>
        <taxon>Hyphomicrobiales</taxon>
        <taxon>Nitrobacteraceae</taxon>
        <taxon>Undibacter</taxon>
    </lineage>
</organism>
<feature type="domain" description="HTH deoR-type" evidence="3">
    <location>
        <begin position="87"/>
        <end position="124"/>
    </location>
</feature>
<dbReference type="EMBL" id="QRGO01000001">
    <property type="protein sequence ID" value="RDV04011.1"/>
    <property type="molecule type" value="Genomic_DNA"/>
</dbReference>
<evidence type="ECO:0000313" key="5">
    <source>
        <dbReference type="Proteomes" id="UP000263993"/>
    </source>
</evidence>
<evidence type="ECO:0000256" key="1">
    <source>
        <dbReference type="ARBA" id="ARBA00023015"/>
    </source>
</evidence>
<proteinExistence type="predicted"/>
<keyword evidence="2" id="KW-0804">Transcription</keyword>
<protein>
    <submittedName>
        <fullName evidence="4">DeoR family transcriptional regulator</fullName>
    </submittedName>
</protein>
<sequence>MLRKNDFWASTLKQRDVPQTVRSAAYPPPDIEGISRNVAELTEFFRRLCAIKSAHSCDFVDVMIVLACCLINASYVRPGSITLQPANINSVASYLGISRETVRRRLQNLEYKGLVARYPSGYVATEDMKFLKFVDALRLSQA</sequence>
<comment type="caution">
    <text evidence="4">The sequence shown here is derived from an EMBL/GenBank/DDBJ whole genome shotgun (WGS) entry which is preliminary data.</text>
</comment>
<dbReference type="AlphaFoldDB" id="A0A371B9F5"/>
<name>A0A371B9F5_9BRAD</name>
<dbReference type="InterPro" id="IPR001034">
    <property type="entry name" value="DeoR_HTH"/>
</dbReference>
<dbReference type="Proteomes" id="UP000263993">
    <property type="component" value="Unassembled WGS sequence"/>
</dbReference>
<dbReference type="Pfam" id="PF08220">
    <property type="entry name" value="HTH_DeoR"/>
    <property type="match status" value="1"/>
</dbReference>
<accession>A0A371B9F5</accession>
<reference evidence="5" key="1">
    <citation type="submission" date="2018-08" db="EMBL/GenBank/DDBJ databases">
        <authorList>
            <person name="Kim S.-J."/>
            <person name="Jung G.-Y."/>
        </authorList>
    </citation>
    <scope>NUCLEOTIDE SEQUENCE [LARGE SCALE GENOMIC DNA]</scope>
    <source>
        <strain evidence="5">GY_H</strain>
    </source>
</reference>
<dbReference type="SUPFAM" id="SSF46785">
    <property type="entry name" value="Winged helix' DNA-binding domain"/>
    <property type="match status" value="1"/>
</dbReference>
<evidence type="ECO:0000313" key="4">
    <source>
        <dbReference type="EMBL" id="RDV04011.1"/>
    </source>
</evidence>